<evidence type="ECO:0000256" key="1">
    <source>
        <dbReference type="SAM" id="MobiDB-lite"/>
    </source>
</evidence>
<evidence type="ECO:0000313" key="3">
    <source>
        <dbReference type="Proteomes" id="UP000517694"/>
    </source>
</evidence>
<name>A0A7X1I408_9ACTN</name>
<protein>
    <submittedName>
        <fullName evidence="2">Uncharacterized protein</fullName>
    </submittedName>
</protein>
<gene>
    <name evidence="2" type="ORF">H1R13_14370</name>
</gene>
<evidence type="ECO:0000313" key="2">
    <source>
        <dbReference type="EMBL" id="MBC2866128.1"/>
    </source>
</evidence>
<dbReference type="EMBL" id="JACMHY010000005">
    <property type="protein sequence ID" value="MBC2866128.1"/>
    <property type="molecule type" value="Genomic_DNA"/>
</dbReference>
<keyword evidence="3" id="KW-1185">Reference proteome</keyword>
<proteinExistence type="predicted"/>
<feature type="region of interest" description="Disordered" evidence="1">
    <location>
        <begin position="70"/>
        <end position="158"/>
    </location>
</feature>
<feature type="compositionally biased region" description="Basic and acidic residues" evidence="1">
    <location>
        <begin position="74"/>
        <end position="97"/>
    </location>
</feature>
<dbReference type="RefSeq" id="WP_185947405.1">
    <property type="nucleotide sequence ID" value="NZ_JACMHY010000005.1"/>
</dbReference>
<dbReference type="Proteomes" id="UP000517694">
    <property type="component" value="Unassembled WGS sequence"/>
</dbReference>
<sequence>MSDEIFDETATGRLRRAFSLLGVDLTRFDGTIAHAADGTVHDLTELIADLERLRPEPEELPTLVRMHLRRHGGARREQAEEPGKGQEEAPADGRAEGPGDGQEEGPGNGQEEGPGNGQEEGPGNGQEEGPANGQEEGPGNGQAEGPRQETGDTRTGGSTALFEDARDRLFPFLTEPENLAQWNPQEFQLTAEIAPGLRQFVALRRPDGFALVGDKVLRDMGPAEAVREQALANLRGLPVEEHVTHEVEGGRCHVVAGTSPFNAARLAVLDRLIPELTGAPIPKDGVLVAVPHAYSLLFHPITDPAVLTGVLSFLMALAPKEYRNARLRVSPHVYWWHDGLLRPLTRLHDGDIVLDGDEDLRALIRRSRGAAPATDAAPAHGTKGDPRAHHYRFAHDVLKHAALTNGSFLLDMPKDEVDVLLGAFWDEAAQALAPEERLTGALPRGTLMEQGRHDVLVVVLPPAVRAGEAHFAAVVRHGGRDTCRYLTLERSVDPLTGEEGAVLCEWADETEHAVVRTGMARDPMAFVNAVVEHTRHTPGTHGPGTGERRGLRRLFKSR</sequence>
<feature type="compositionally biased region" description="Gly residues" evidence="1">
    <location>
        <begin position="98"/>
        <end position="126"/>
    </location>
</feature>
<organism evidence="2 3">
    <name type="scientific">Streptomyces mexicanus</name>
    <dbReference type="NCBI Taxonomy" id="178566"/>
    <lineage>
        <taxon>Bacteria</taxon>
        <taxon>Bacillati</taxon>
        <taxon>Actinomycetota</taxon>
        <taxon>Actinomycetes</taxon>
        <taxon>Kitasatosporales</taxon>
        <taxon>Streptomycetaceae</taxon>
        <taxon>Streptomyces</taxon>
    </lineage>
</organism>
<comment type="caution">
    <text evidence="2">The sequence shown here is derived from an EMBL/GenBank/DDBJ whole genome shotgun (WGS) entry which is preliminary data.</text>
</comment>
<accession>A0A7X1I408</accession>
<reference evidence="2 3" key="1">
    <citation type="submission" date="2020-08" db="EMBL/GenBank/DDBJ databases">
        <title>Whole-Genome Sequence of French Clinical Streptomyces mexicanus Strain Q0842.</title>
        <authorList>
            <person name="Boxberger M."/>
            <person name="La Scola B."/>
        </authorList>
    </citation>
    <scope>NUCLEOTIDE SEQUENCE [LARGE SCALE GENOMIC DNA]</scope>
    <source>
        <strain evidence="2 3">Marseille-Q0842</strain>
    </source>
</reference>
<dbReference type="AlphaFoldDB" id="A0A7X1I408"/>